<organism evidence="1 2">
    <name type="scientific">Lactobacillus bombicola</name>
    <dbReference type="NCBI Taxonomy" id="1505723"/>
    <lineage>
        <taxon>Bacteria</taxon>
        <taxon>Bacillati</taxon>
        <taxon>Bacillota</taxon>
        <taxon>Bacilli</taxon>
        <taxon>Lactobacillales</taxon>
        <taxon>Lactobacillaceae</taxon>
        <taxon>Lactobacillus</taxon>
    </lineage>
</organism>
<dbReference type="NCBIfam" id="TIGR00099">
    <property type="entry name" value="Cof-subfamily"/>
    <property type="match status" value="1"/>
</dbReference>
<dbReference type="Pfam" id="PF08282">
    <property type="entry name" value="Hydrolase_3"/>
    <property type="match status" value="1"/>
</dbReference>
<evidence type="ECO:0000313" key="1">
    <source>
        <dbReference type="EMBL" id="SFD29353.1"/>
    </source>
</evidence>
<dbReference type="PANTHER" id="PTHR10000">
    <property type="entry name" value="PHOSPHOSERINE PHOSPHATASE"/>
    <property type="match status" value="1"/>
</dbReference>
<evidence type="ECO:0000313" key="2">
    <source>
        <dbReference type="Proteomes" id="UP000199599"/>
    </source>
</evidence>
<dbReference type="SUPFAM" id="SSF56784">
    <property type="entry name" value="HAD-like"/>
    <property type="match status" value="1"/>
</dbReference>
<dbReference type="SFLD" id="SFLDS00003">
    <property type="entry name" value="Haloacid_Dehalogenase"/>
    <property type="match status" value="1"/>
</dbReference>
<dbReference type="SFLD" id="SFLDG01140">
    <property type="entry name" value="C2.B:_Phosphomannomutase_and_P"/>
    <property type="match status" value="1"/>
</dbReference>
<dbReference type="InterPro" id="IPR036412">
    <property type="entry name" value="HAD-like_sf"/>
</dbReference>
<name>A0A1I1RCP7_9LACO</name>
<accession>A0A1I1RCP7</accession>
<dbReference type="InterPro" id="IPR006379">
    <property type="entry name" value="HAD-SF_hydro_IIB"/>
</dbReference>
<dbReference type="NCBIfam" id="TIGR01484">
    <property type="entry name" value="HAD-SF-IIB"/>
    <property type="match status" value="1"/>
</dbReference>
<evidence type="ECO:0008006" key="3">
    <source>
        <dbReference type="Google" id="ProtNLM"/>
    </source>
</evidence>
<dbReference type="Proteomes" id="UP000199599">
    <property type="component" value="Unassembled WGS sequence"/>
</dbReference>
<dbReference type="AlphaFoldDB" id="A0A1I1RCP7"/>
<sequence>MIKLIATDMDGTWLTDEKTYDHELFLREFELMKKRNIKFVVASGNQFKNIYQRFPEVASQIYFVAENGALVAHGRQVMHTASISETDWQTLLEIINRFDEKVTVSGLASAYVLTKDGKAYAQELKKYYEKLTLVANFEDLADKIFKVTFDVSAAKLPALIDLLRREYPQLGFVAGSATSIDMSTKGMNKAIGLDYLSQKFRINPREMIAFGDSGNDVGMFKYVGQSFATSTALPIAKNAASRVIGSSNDSAVQKEIWQILNS</sequence>
<protein>
    <recommendedName>
        <fullName evidence="3">HAD family hydrolase</fullName>
    </recommendedName>
</protein>
<dbReference type="PANTHER" id="PTHR10000:SF53">
    <property type="entry name" value="5-AMINO-6-(5-PHOSPHO-D-RIBITYLAMINO)URACIL PHOSPHATASE YBJI-RELATED"/>
    <property type="match status" value="1"/>
</dbReference>
<dbReference type="Gene3D" id="3.40.50.1000">
    <property type="entry name" value="HAD superfamily/HAD-like"/>
    <property type="match status" value="1"/>
</dbReference>
<dbReference type="InterPro" id="IPR023214">
    <property type="entry name" value="HAD_sf"/>
</dbReference>
<dbReference type="Gene3D" id="3.30.1240.10">
    <property type="match status" value="1"/>
</dbReference>
<proteinExistence type="predicted"/>
<dbReference type="GO" id="GO:0005829">
    <property type="term" value="C:cytosol"/>
    <property type="evidence" value="ECO:0007669"/>
    <property type="project" value="TreeGrafter"/>
</dbReference>
<dbReference type="GO" id="GO:0000287">
    <property type="term" value="F:magnesium ion binding"/>
    <property type="evidence" value="ECO:0007669"/>
    <property type="project" value="TreeGrafter"/>
</dbReference>
<reference evidence="2" key="1">
    <citation type="submission" date="2016-10" db="EMBL/GenBank/DDBJ databases">
        <authorList>
            <person name="Varghese N."/>
            <person name="Submissions S."/>
        </authorList>
    </citation>
    <scope>NUCLEOTIDE SEQUENCE [LARGE SCALE GENOMIC DNA]</scope>
    <source>
        <strain evidence="2">R-53102</strain>
    </source>
</reference>
<dbReference type="RefSeq" id="WP_090091967.1">
    <property type="nucleotide sequence ID" value="NZ_CBCRVU010000001.1"/>
</dbReference>
<gene>
    <name evidence="1" type="ORF">SAMN04487792_0150</name>
</gene>
<dbReference type="EMBL" id="FOMN01000001">
    <property type="protein sequence ID" value="SFD29353.1"/>
    <property type="molecule type" value="Genomic_DNA"/>
</dbReference>
<dbReference type="GO" id="GO:0016791">
    <property type="term" value="F:phosphatase activity"/>
    <property type="evidence" value="ECO:0007669"/>
    <property type="project" value="TreeGrafter"/>
</dbReference>
<dbReference type="InterPro" id="IPR000150">
    <property type="entry name" value="Cof"/>
</dbReference>
<dbReference type="STRING" id="1505723.SAMN04487792_0150"/>